<dbReference type="PANTHER" id="PTHR12196">
    <property type="entry name" value="DOMAIN OF UNKNOWN FUNCTION 71 DUF71 -CONTAINING PROTEIN"/>
    <property type="match status" value="1"/>
</dbReference>
<dbReference type="PIRSF" id="PIRSF039123">
    <property type="entry name" value="Diphthamide_synthase"/>
    <property type="match status" value="1"/>
</dbReference>
<organism evidence="2 3">
    <name type="scientific">Thermacetogenium phaeum (strain ATCC BAA-254 / DSM 26808 / PB)</name>
    <dbReference type="NCBI Taxonomy" id="1089553"/>
    <lineage>
        <taxon>Bacteria</taxon>
        <taxon>Bacillati</taxon>
        <taxon>Bacillota</taxon>
        <taxon>Clostridia</taxon>
        <taxon>Thermoanaerobacterales</taxon>
        <taxon>Thermoanaerobacteraceae</taxon>
        <taxon>Thermacetogenium</taxon>
    </lineage>
</organism>
<dbReference type="Gene3D" id="3.40.50.620">
    <property type="entry name" value="HUPs"/>
    <property type="match status" value="1"/>
</dbReference>
<dbReference type="Pfam" id="PF01902">
    <property type="entry name" value="Diphthami_syn_2"/>
    <property type="match status" value="1"/>
</dbReference>
<dbReference type="Gene3D" id="3.90.1490.10">
    <property type="entry name" value="putative n-type atp pyrophosphatase, domain 2"/>
    <property type="match status" value="1"/>
</dbReference>
<gene>
    <name evidence="2" type="ordered locus">Tph_c22540</name>
</gene>
<evidence type="ECO:0000313" key="2">
    <source>
        <dbReference type="EMBL" id="AFV12444.1"/>
    </source>
</evidence>
<dbReference type="NCBIfam" id="TIGR00290">
    <property type="entry name" value="MJ0570_dom"/>
    <property type="match status" value="1"/>
</dbReference>
<dbReference type="AlphaFoldDB" id="K4LWS9"/>
<protein>
    <submittedName>
        <fullName evidence="2">Putative ATP binding protein</fullName>
    </submittedName>
</protein>
<dbReference type="InterPro" id="IPR002761">
    <property type="entry name" value="Diphthami_syn_dom"/>
</dbReference>
<evidence type="ECO:0000313" key="3">
    <source>
        <dbReference type="Proteomes" id="UP000000467"/>
    </source>
</evidence>
<dbReference type="EMBL" id="CP003732">
    <property type="protein sequence ID" value="AFV12444.1"/>
    <property type="molecule type" value="Genomic_DNA"/>
</dbReference>
<dbReference type="eggNOG" id="COG2102">
    <property type="taxonomic scope" value="Bacteria"/>
</dbReference>
<accession>K4LWS9</accession>
<dbReference type="KEGG" id="tpz:Tph_c22540"/>
<name>K4LWS9_THEPS</name>
<dbReference type="HOGENOM" id="CLU_010289_1_0_9"/>
<evidence type="ECO:0000259" key="1">
    <source>
        <dbReference type="Pfam" id="PF01902"/>
    </source>
</evidence>
<dbReference type="SUPFAM" id="SSF52402">
    <property type="entry name" value="Adenine nucleotide alpha hydrolases-like"/>
    <property type="match status" value="1"/>
</dbReference>
<feature type="domain" description="Diphthamide synthase" evidence="1">
    <location>
        <begin position="13"/>
        <end position="207"/>
    </location>
</feature>
<dbReference type="STRING" id="1089553.Tph_c22540"/>
<dbReference type="InterPro" id="IPR030662">
    <property type="entry name" value="DPH6/MJ0570"/>
</dbReference>
<reference evidence="2 3" key="1">
    <citation type="journal article" date="2012" name="BMC Genomics">
        <title>Genome-guided analysis of physiological and morphological traits of the fermentative acetate oxidizer Thermacetogenium phaeum.</title>
        <authorList>
            <person name="Oehler D."/>
            <person name="Poehlein A."/>
            <person name="Leimbach A."/>
            <person name="Muller N."/>
            <person name="Daniel R."/>
            <person name="Gottschalk G."/>
            <person name="Schink B."/>
        </authorList>
    </citation>
    <scope>NUCLEOTIDE SEQUENCE [LARGE SCALE GENOMIC DNA]</scope>
    <source>
        <strain evidence="3">ATCC BAA-254 / DSM 26808 / PB</strain>
    </source>
</reference>
<dbReference type="RefSeq" id="WP_015051316.1">
    <property type="nucleotide sequence ID" value="NC_018870.1"/>
</dbReference>
<dbReference type="InterPro" id="IPR014729">
    <property type="entry name" value="Rossmann-like_a/b/a_fold"/>
</dbReference>
<keyword evidence="3" id="KW-1185">Reference proteome</keyword>
<dbReference type="Proteomes" id="UP000000467">
    <property type="component" value="Chromosome"/>
</dbReference>
<dbReference type="PANTHER" id="PTHR12196:SF2">
    <property type="entry name" value="DIPHTHINE--AMMONIA LIGASE"/>
    <property type="match status" value="1"/>
</dbReference>
<dbReference type="GO" id="GO:0017183">
    <property type="term" value="P:protein histidyl modification to diphthamide"/>
    <property type="evidence" value="ECO:0007669"/>
    <property type="project" value="TreeGrafter"/>
</dbReference>
<dbReference type="GO" id="GO:0017178">
    <property type="term" value="F:diphthine-ammonia ligase activity"/>
    <property type="evidence" value="ECO:0007669"/>
    <property type="project" value="TreeGrafter"/>
</dbReference>
<dbReference type="CDD" id="cd01994">
    <property type="entry name" value="AANH_PF0828-like"/>
    <property type="match status" value="1"/>
</dbReference>
<sequence>MLKIKNRPFFCSWSGGKDSCFALYHALRAGGQPRYLFTMLSEEGEHSRAHALPLTLLRKQAAALGIPLVTAAASWDDYERVYTDQLREFQREGVEVGVFGDIDLEEHRQWVERVCAGVGLEACLPLWKRRRRELVEEFIDLGFRAVIVVVKEERMDARFLGRVLDRPLLAELEREGVDAAGENGEYHTVITGGPLFAQPLRLEVKGRVSRDGYAFLEVE</sequence>
<proteinExistence type="predicted"/>